<dbReference type="EMBL" id="JBHUMA010000006">
    <property type="protein sequence ID" value="MFD2598940.1"/>
    <property type="molecule type" value="Genomic_DNA"/>
</dbReference>
<keyword evidence="4" id="KW-0238">DNA-binding</keyword>
<dbReference type="SMART" id="SM00345">
    <property type="entry name" value="HTH_GNTR"/>
    <property type="match status" value="1"/>
</dbReference>
<dbReference type="CDD" id="cd00609">
    <property type="entry name" value="AAT_like"/>
    <property type="match status" value="1"/>
</dbReference>
<dbReference type="PROSITE" id="PS50949">
    <property type="entry name" value="HTH_GNTR"/>
    <property type="match status" value="1"/>
</dbReference>
<sequence>MSSPASITLSSYIDFDRSSDKQLYLQIADCLANAIQGGRIPNGTKLLGSRQLSAELGVHRQTVVAAYQELEAQGWIETFPNRGSFVVAPHTATYSKISSNTSSRSSAVYAPHAGFNFKQSNILDNPWSISTSAYSLDDGIPDLRLTQIKQLSRFYSANLKRKSNQKKMERYNSEGSEYFKEQLSQYLHLTRGLQISPENVLVTRSTEMSLYIISKVMLSEGDIILVGSLSYFAVNMVLQASGARIMTVSVDDNGLDTDAIRNLCEKHRIRMIYVTPHHHYPTTVTWSAQRRFELLQLAKQFGFAIVEDDYDYEFRYDRKPTLPIASADGDGMVIYIGTFGKTLAPGFRTGFIVAPKDLMLEMRKYLGIIDRQGDLTMELALGEMIADGEIQRYAKKSLKIYEQRREHITRLFSEKLNKYIRFTSPPGGLAIWTTWTPEINLSKLAEACEKHGLHIPRHLLYQRHDISGMRIGFGRMNEEEMTTCVNLLLKGLADLGFH</sequence>
<dbReference type="PANTHER" id="PTHR46577:SF1">
    <property type="entry name" value="HTH-TYPE TRANSCRIPTIONAL REGULATORY PROTEIN GABR"/>
    <property type="match status" value="1"/>
</dbReference>
<dbReference type="RefSeq" id="WP_380869068.1">
    <property type="nucleotide sequence ID" value="NZ_JBHUMA010000006.1"/>
</dbReference>
<feature type="domain" description="HTH gntR-type" evidence="6">
    <location>
        <begin position="21"/>
        <end position="89"/>
    </location>
</feature>
<organism evidence="7 8">
    <name type="scientific">Sphingobacterium corticis</name>
    <dbReference type="NCBI Taxonomy" id="1812823"/>
    <lineage>
        <taxon>Bacteria</taxon>
        <taxon>Pseudomonadati</taxon>
        <taxon>Bacteroidota</taxon>
        <taxon>Sphingobacteriia</taxon>
        <taxon>Sphingobacteriales</taxon>
        <taxon>Sphingobacteriaceae</taxon>
        <taxon>Sphingobacterium</taxon>
    </lineage>
</organism>
<evidence type="ECO:0000256" key="4">
    <source>
        <dbReference type="ARBA" id="ARBA00023125"/>
    </source>
</evidence>
<keyword evidence="7" id="KW-0808">Transferase</keyword>
<comment type="similarity">
    <text evidence="1">In the C-terminal section; belongs to the class-I pyridoxal-phosphate-dependent aminotransferase family.</text>
</comment>
<evidence type="ECO:0000256" key="1">
    <source>
        <dbReference type="ARBA" id="ARBA00005384"/>
    </source>
</evidence>
<dbReference type="InterPro" id="IPR015424">
    <property type="entry name" value="PyrdxlP-dep_Trfase"/>
</dbReference>
<evidence type="ECO:0000313" key="8">
    <source>
        <dbReference type="Proteomes" id="UP001597393"/>
    </source>
</evidence>
<name>A0ABW5NJ57_9SPHI</name>
<dbReference type="InterPro" id="IPR004839">
    <property type="entry name" value="Aminotransferase_I/II_large"/>
</dbReference>
<comment type="caution">
    <text evidence="7">The sequence shown here is derived from an EMBL/GenBank/DDBJ whole genome shotgun (WGS) entry which is preliminary data.</text>
</comment>
<proteinExistence type="inferred from homology"/>
<dbReference type="InterPro" id="IPR051446">
    <property type="entry name" value="HTH_trans_reg/aminotransferase"/>
</dbReference>
<protein>
    <submittedName>
        <fullName evidence="7">PLP-dependent aminotransferase family protein</fullName>
    </submittedName>
</protein>
<dbReference type="Gene3D" id="3.40.640.10">
    <property type="entry name" value="Type I PLP-dependent aspartate aminotransferase-like (Major domain)"/>
    <property type="match status" value="1"/>
</dbReference>
<reference evidence="8" key="1">
    <citation type="journal article" date="2019" name="Int. J. Syst. Evol. Microbiol.">
        <title>The Global Catalogue of Microorganisms (GCM) 10K type strain sequencing project: providing services to taxonomists for standard genome sequencing and annotation.</title>
        <authorList>
            <consortium name="The Broad Institute Genomics Platform"/>
            <consortium name="The Broad Institute Genome Sequencing Center for Infectious Disease"/>
            <person name="Wu L."/>
            <person name="Ma J."/>
        </authorList>
    </citation>
    <scope>NUCLEOTIDE SEQUENCE [LARGE SCALE GENOMIC DNA]</scope>
    <source>
        <strain evidence="8">KCTC 42248</strain>
    </source>
</reference>
<dbReference type="InterPro" id="IPR015421">
    <property type="entry name" value="PyrdxlP-dep_Trfase_major"/>
</dbReference>
<dbReference type="PANTHER" id="PTHR46577">
    <property type="entry name" value="HTH-TYPE TRANSCRIPTIONAL REGULATORY PROTEIN GABR"/>
    <property type="match status" value="1"/>
</dbReference>
<dbReference type="InterPro" id="IPR036388">
    <property type="entry name" value="WH-like_DNA-bd_sf"/>
</dbReference>
<dbReference type="InterPro" id="IPR036390">
    <property type="entry name" value="WH_DNA-bd_sf"/>
</dbReference>
<dbReference type="InterPro" id="IPR000524">
    <property type="entry name" value="Tscrpt_reg_HTH_GntR"/>
</dbReference>
<keyword evidence="7" id="KW-0032">Aminotransferase</keyword>
<dbReference type="Gene3D" id="1.10.10.10">
    <property type="entry name" value="Winged helix-like DNA-binding domain superfamily/Winged helix DNA-binding domain"/>
    <property type="match status" value="1"/>
</dbReference>
<keyword evidence="8" id="KW-1185">Reference proteome</keyword>
<keyword evidence="3" id="KW-0805">Transcription regulation</keyword>
<dbReference type="Proteomes" id="UP001597393">
    <property type="component" value="Unassembled WGS sequence"/>
</dbReference>
<dbReference type="Pfam" id="PF00392">
    <property type="entry name" value="GntR"/>
    <property type="match status" value="1"/>
</dbReference>
<dbReference type="SUPFAM" id="SSF53383">
    <property type="entry name" value="PLP-dependent transferases"/>
    <property type="match status" value="1"/>
</dbReference>
<accession>A0ABW5NJ57</accession>
<keyword evidence="5" id="KW-0804">Transcription</keyword>
<dbReference type="Pfam" id="PF00155">
    <property type="entry name" value="Aminotran_1_2"/>
    <property type="match status" value="1"/>
</dbReference>
<gene>
    <name evidence="7" type="ORF">ACFSQ3_08245</name>
</gene>
<evidence type="ECO:0000313" key="7">
    <source>
        <dbReference type="EMBL" id="MFD2598940.1"/>
    </source>
</evidence>
<dbReference type="CDD" id="cd07377">
    <property type="entry name" value="WHTH_GntR"/>
    <property type="match status" value="1"/>
</dbReference>
<dbReference type="SUPFAM" id="SSF46785">
    <property type="entry name" value="Winged helix' DNA-binding domain"/>
    <property type="match status" value="1"/>
</dbReference>
<dbReference type="GO" id="GO:0008483">
    <property type="term" value="F:transaminase activity"/>
    <property type="evidence" value="ECO:0007669"/>
    <property type="project" value="UniProtKB-KW"/>
</dbReference>
<evidence type="ECO:0000259" key="6">
    <source>
        <dbReference type="PROSITE" id="PS50949"/>
    </source>
</evidence>
<evidence type="ECO:0000256" key="2">
    <source>
        <dbReference type="ARBA" id="ARBA00022898"/>
    </source>
</evidence>
<evidence type="ECO:0000256" key="3">
    <source>
        <dbReference type="ARBA" id="ARBA00023015"/>
    </source>
</evidence>
<keyword evidence="2" id="KW-0663">Pyridoxal phosphate</keyword>
<evidence type="ECO:0000256" key="5">
    <source>
        <dbReference type="ARBA" id="ARBA00023163"/>
    </source>
</evidence>